<reference evidence="1" key="1">
    <citation type="submission" date="2022-07" db="EMBL/GenBank/DDBJ databases">
        <title>Phylogenomic reconstructions and comparative analyses of Kickxellomycotina fungi.</title>
        <authorList>
            <person name="Reynolds N.K."/>
            <person name="Stajich J.E."/>
            <person name="Barry K."/>
            <person name="Grigoriev I.V."/>
            <person name="Crous P."/>
            <person name="Smith M.E."/>
        </authorList>
    </citation>
    <scope>NUCLEOTIDE SEQUENCE</scope>
    <source>
        <strain evidence="1">Benny 63K</strain>
    </source>
</reference>
<comment type="caution">
    <text evidence="1">The sequence shown here is derived from an EMBL/GenBank/DDBJ whole genome shotgun (WGS) entry which is preliminary data.</text>
</comment>
<proteinExistence type="predicted"/>
<evidence type="ECO:0000313" key="2">
    <source>
        <dbReference type="Proteomes" id="UP001150581"/>
    </source>
</evidence>
<protein>
    <submittedName>
        <fullName evidence="1">Uncharacterized protein</fullName>
    </submittedName>
</protein>
<gene>
    <name evidence="1" type="ORF">LPJ66_002128</name>
</gene>
<keyword evidence="2" id="KW-1185">Reference proteome</keyword>
<sequence>MTNASKDKKAAPPVGHSDISMLTVSGHTSPVIDPGPDPDLGSGPSFHANGRLVLPTKETITLLATALLLQTTNTNSDPETIIKNVMRFSGTSLEWSSKH</sequence>
<evidence type="ECO:0000313" key="1">
    <source>
        <dbReference type="EMBL" id="KAJ1899407.1"/>
    </source>
</evidence>
<dbReference type="Proteomes" id="UP001150581">
    <property type="component" value="Unassembled WGS sequence"/>
</dbReference>
<dbReference type="EMBL" id="JANBPG010000155">
    <property type="protein sequence ID" value="KAJ1899407.1"/>
    <property type="molecule type" value="Genomic_DNA"/>
</dbReference>
<name>A0ACC1IRC3_9FUNG</name>
<accession>A0ACC1IRC3</accession>
<organism evidence="1 2">
    <name type="scientific">Kickxella alabastrina</name>
    <dbReference type="NCBI Taxonomy" id="61397"/>
    <lineage>
        <taxon>Eukaryota</taxon>
        <taxon>Fungi</taxon>
        <taxon>Fungi incertae sedis</taxon>
        <taxon>Zoopagomycota</taxon>
        <taxon>Kickxellomycotina</taxon>
        <taxon>Kickxellomycetes</taxon>
        <taxon>Kickxellales</taxon>
        <taxon>Kickxellaceae</taxon>
        <taxon>Kickxella</taxon>
    </lineage>
</organism>